<evidence type="ECO:0000313" key="2">
    <source>
        <dbReference type="EMBL" id="KAK3050325.1"/>
    </source>
</evidence>
<organism evidence="2 3">
    <name type="scientific">Extremus antarcticus</name>
    <dbReference type="NCBI Taxonomy" id="702011"/>
    <lineage>
        <taxon>Eukaryota</taxon>
        <taxon>Fungi</taxon>
        <taxon>Dikarya</taxon>
        <taxon>Ascomycota</taxon>
        <taxon>Pezizomycotina</taxon>
        <taxon>Dothideomycetes</taxon>
        <taxon>Dothideomycetidae</taxon>
        <taxon>Mycosphaerellales</taxon>
        <taxon>Extremaceae</taxon>
        <taxon>Extremus</taxon>
    </lineage>
</organism>
<accession>A0AAJ0DAS4</accession>
<sequence>MSCKREKECWGQVQWLQDHIPASANHNNTSRSIELIELTPSQLLVDFGNSRYRQINCATPPNPTGQTTTMSTIPATPLGQLGRIPPELRVMVYDHLIGDGSDDGPTAVRHGWLYNSLIRSKTPGLIVIRSTNLAATSPALRAEIQQEANKNRIIEAIELHELPISISFNTTAKFSVKALDMTRFTNAKHLVFKLHIHDIAKIHDLKRGASAWPASIFIRSIVKAFPNPQSVAFNLEDYRLAHPGVSINRLTTFCAMLVEHWSDRFGLQPYCYDLDGIVLRDDSGEFGWIPKSINHGHEGWRPTASELGDLLRPMLLKKEVKSWVDHEEEVEI</sequence>
<dbReference type="EMBL" id="JAWDJX010000033">
    <property type="protein sequence ID" value="KAK3050325.1"/>
    <property type="molecule type" value="Genomic_DNA"/>
</dbReference>
<feature type="region of interest" description="Disordered" evidence="1">
    <location>
        <begin position="59"/>
        <end position="78"/>
    </location>
</feature>
<evidence type="ECO:0000313" key="3">
    <source>
        <dbReference type="Proteomes" id="UP001271007"/>
    </source>
</evidence>
<protein>
    <submittedName>
        <fullName evidence="2">Uncharacterized protein</fullName>
    </submittedName>
</protein>
<feature type="compositionally biased region" description="Polar residues" evidence="1">
    <location>
        <begin position="59"/>
        <end position="74"/>
    </location>
</feature>
<keyword evidence="3" id="KW-1185">Reference proteome</keyword>
<comment type="caution">
    <text evidence="2">The sequence shown here is derived from an EMBL/GenBank/DDBJ whole genome shotgun (WGS) entry which is preliminary data.</text>
</comment>
<dbReference type="AlphaFoldDB" id="A0AAJ0DAS4"/>
<name>A0AAJ0DAS4_9PEZI</name>
<dbReference type="Proteomes" id="UP001271007">
    <property type="component" value="Unassembled WGS sequence"/>
</dbReference>
<gene>
    <name evidence="2" type="ORF">LTR09_008474</name>
</gene>
<reference evidence="2" key="1">
    <citation type="submission" date="2023-04" db="EMBL/GenBank/DDBJ databases">
        <title>Black Yeasts Isolated from many extreme environments.</title>
        <authorList>
            <person name="Coleine C."/>
            <person name="Stajich J.E."/>
            <person name="Selbmann L."/>
        </authorList>
    </citation>
    <scope>NUCLEOTIDE SEQUENCE</scope>
    <source>
        <strain evidence="2">CCFEE 5312</strain>
    </source>
</reference>
<evidence type="ECO:0000256" key="1">
    <source>
        <dbReference type="SAM" id="MobiDB-lite"/>
    </source>
</evidence>
<proteinExistence type="predicted"/>